<gene>
    <name evidence="2" type="ORF">HY29_16475</name>
</gene>
<keyword evidence="1" id="KW-1133">Transmembrane helix</keyword>
<protein>
    <submittedName>
        <fullName evidence="2">Uncharacterized protein</fullName>
    </submittedName>
</protein>
<keyword evidence="3" id="KW-1185">Reference proteome</keyword>
<reference evidence="2 3" key="1">
    <citation type="journal article" date="2014" name="Antonie Van Leeuwenhoek">
        <title>Hyphomonas beringensis sp. nov. and Hyphomonas chukchiensis sp. nov., isolated from surface seawater of the Bering Sea and Chukchi Sea.</title>
        <authorList>
            <person name="Li C."/>
            <person name="Lai Q."/>
            <person name="Li G."/>
            <person name="Dong C."/>
            <person name="Wang J."/>
            <person name="Liao Y."/>
            <person name="Shao Z."/>
        </authorList>
    </citation>
    <scope>NUCLEOTIDE SEQUENCE [LARGE SCALE GENOMIC DNA]</scope>
    <source>
        <strain evidence="2 3">25B14_1</strain>
    </source>
</reference>
<proteinExistence type="predicted"/>
<organism evidence="2 3">
    <name type="scientific">Hyphomonas beringensis</name>
    <dbReference type="NCBI Taxonomy" id="1280946"/>
    <lineage>
        <taxon>Bacteria</taxon>
        <taxon>Pseudomonadati</taxon>
        <taxon>Pseudomonadota</taxon>
        <taxon>Alphaproteobacteria</taxon>
        <taxon>Hyphomonadales</taxon>
        <taxon>Hyphomonadaceae</taxon>
        <taxon>Hyphomonas</taxon>
    </lineage>
</organism>
<sequence length="35" mass="3988">MKPLGYLAGVGLLLILQFWRISFIGGFIGSLFFRR</sequence>
<dbReference type="Proteomes" id="UP000027037">
    <property type="component" value="Unassembled WGS sequence"/>
</dbReference>
<dbReference type="AlphaFoldDB" id="A0A062U5Y5"/>
<evidence type="ECO:0000256" key="1">
    <source>
        <dbReference type="SAM" id="Phobius"/>
    </source>
</evidence>
<evidence type="ECO:0000313" key="2">
    <source>
        <dbReference type="EMBL" id="KCZ53667.1"/>
    </source>
</evidence>
<dbReference type="EMBL" id="AWFF01000048">
    <property type="protein sequence ID" value="KCZ53667.1"/>
    <property type="molecule type" value="Genomic_DNA"/>
</dbReference>
<evidence type="ECO:0000313" key="3">
    <source>
        <dbReference type="Proteomes" id="UP000027037"/>
    </source>
</evidence>
<comment type="caution">
    <text evidence="2">The sequence shown here is derived from an EMBL/GenBank/DDBJ whole genome shotgun (WGS) entry which is preliminary data.</text>
</comment>
<feature type="transmembrane region" description="Helical" evidence="1">
    <location>
        <begin position="6"/>
        <end position="33"/>
    </location>
</feature>
<name>A0A062U5Y5_9PROT</name>
<keyword evidence="1" id="KW-0472">Membrane</keyword>
<keyword evidence="1" id="KW-0812">Transmembrane</keyword>
<accession>A0A062U5Y5</accession>